<sequence length="148" mass="15850">MIHHDILIRPAALHDAPALSALLPELGYELSAERLTDKLARFAASANEGVFVAERDSIVIGLISLHVLEFFHDDGNLGRITALVVTEAGRGLGVGAALVAAGETWCAARGVTHMEVTSSEYRIAAHPFYEACGYAVIKQRFVKTLPVA</sequence>
<proteinExistence type="predicted"/>
<dbReference type="Proteomes" id="UP000621859">
    <property type="component" value="Unassembled WGS sequence"/>
</dbReference>
<evidence type="ECO:0000259" key="3">
    <source>
        <dbReference type="PROSITE" id="PS51186"/>
    </source>
</evidence>
<evidence type="ECO:0000313" key="4">
    <source>
        <dbReference type="EMBL" id="GGP28075.1"/>
    </source>
</evidence>
<dbReference type="PROSITE" id="PS51186">
    <property type="entry name" value="GNAT"/>
    <property type="match status" value="1"/>
</dbReference>
<evidence type="ECO:0000313" key="5">
    <source>
        <dbReference type="Proteomes" id="UP000621859"/>
    </source>
</evidence>
<accession>A0ABQ2PRI4</accession>
<dbReference type="Gene3D" id="3.40.630.30">
    <property type="match status" value="1"/>
</dbReference>
<organism evidence="4 5">
    <name type="scientific">Silvimonas amylolytica</name>
    <dbReference type="NCBI Taxonomy" id="449663"/>
    <lineage>
        <taxon>Bacteria</taxon>
        <taxon>Pseudomonadati</taxon>
        <taxon>Pseudomonadota</taxon>
        <taxon>Betaproteobacteria</taxon>
        <taxon>Neisseriales</taxon>
        <taxon>Chitinibacteraceae</taxon>
        <taxon>Silvimonas</taxon>
    </lineage>
</organism>
<gene>
    <name evidence="4" type="ORF">GCM10010971_38940</name>
</gene>
<dbReference type="EMBL" id="BMLY01000009">
    <property type="protein sequence ID" value="GGP28075.1"/>
    <property type="molecule type" value="Genomic_DNA"/>
</dbReference>
<dbReference type="RefSeq" id="WP_188698128.1">
    <property type="nucleotide sequence ID" value="NZ_BMLY01000009.1"/>
</dbReference>
<keyword evidence="1" id="KW-0808">Transferase</keyword>
<comment type="caution">
    <text evidence="4">The sequence shown here is derived from an EMBL/GenBank/DDBJ whole genome shotgun (WGS) entry which is preliminary data.</text>
</comment>
<feature type="domain" description="N-acetyltransferase" evidence="3">
    <location>
        <begin position="6"/>
        <end position="148"/>
    </location>
</feature>
<dbReference type="InterPro" id="IPR016181">
    <property type="entry name" value="Acyl_CoA_acyltransferase"/>
</dbReference>
<dbReference type="InterPro" id="IPR050832">
    <property type="entry name" value="Bact_Acetyltransf"/>
</dbReference>
<protein>
    <submittedName>
        <fullName evidence="4">N-acetyltransferase GCN5</fullName>
    </submittedName>
</protein>
<dbReference type="Pfam" id="PF00583">
    <property type="entry name" value="Acetyltransf_1"/>
    <property type="match status" value="1"/>
</dbReference>
<keyword evidence="2" id="KW-0012">Acyltransferase</keyword>
<dbReference type="CDD" id="cd04301">
    <property type="entry name" value="NAT_SF"/>
    <property type="match status" value="1"/>
</dbReference>
<name>A0ABQ2PRI4_9NEIS</name>
<reference evidence="5" key="1">
    <citation type="journal article" date="2019" name="Int. J. Syst. Evol. Microbiol.">
        <title>The Global Catalogue of Microorganisms (GCM) 10K type strain sequencing project: providing services to taxonomists for standard genome sequencing and annotation.</title>
        <authorList>
            <consortium name="The Broad Institute Genomics Platform"/>
            <consortium name="The Broad Institute Genome Sequencing Center for Infectious Disease"/>
            <person name="Wu L."/>
            <person name="Ma J."/>
        </authorList>
    </citation>
    <scope>NUCLEOTIDE SEQUENCE [LARGE SCALE GENOMIC DNA]</scope>
    <source>
        <strain evidence="5">CGMCC 1.8860</strain>
    </source>
</reference>
<evidence type="ECO:0000256" key="2">
    <source>
        <dbReference type="ARBA" id="ARBA00023315"/>
    </source>
</evidence>
<dbReference type="SUPFAM" id="SSF55729">
    <property type="entry name" value="Acyl-CoA N-acyltransferases (Nat)"/>
    <property type="match status" value="1"/>
</dbReference>
<dbReference type="PANTHER" id="PTHR43877">
    <property type="entry name" value="AMINOALKYLPHOSPHONATE N-ACETYLTRANSFERASE-RELATED-RELATED"/>
    <property type="match status" value="1"/>
</dbReference>
<dbReference type="InterPro" id="IPR000182">
    <property type="entry name" value="GNAT_dom"/>
</dbReference>
<keyword evidence="5" id="KW-1185">Reference proteome</keyword>
<evidence type="ECO:0000256" key="1">
    <source>
        <dbReference type="ARBA" id="ARBA00022679"/>
    </source>
</evidence>